<evidence type="ECO:0000256" key="1">
    <source>
        <dbReference type="SAM" id="Phobius"/>
    </source>
</evidence>
<feature type="domain" description="SH3b" evidence="2">
    <location>
        <begin position="196"/>
        <end position="243"/>
    </location>
</feature>
<evidence type="ECO:0000313" key="4">
    <source>
        <dbReference type="Proteomes" id="UP000664628"/>
    </source>
</evidence>
<dbReference type="InterPro" id="IPR003646">
    <property type="entry name" value="SH3-like_bac-type"/>
</dbReference>
<dbReference type="EMBL" id="JAFMYW010000006">
    <property type="protein sequence ID" value="MBO0951044.1"/>
    <property type="molecule type" value="Genomic_DNA"/>
</dbReference>
<dbReference type="RefSeq" id="WP_207330980.1">
    <property type="nucleotide sequence ID" value="NZ_JAFMYW010000006.1"/>
</dbReference>
<feature type="transmembrane region" description="Helical" evidence="1">
    <location>
        <begin position="132"/>
        <end position="153"/>
    </location>
</feature>
<protein>
    <submittedName>
        <fullName evidence="3">SH3 domain-containing protein</fullName>
    </submittedName>
</protein>
<proteinExistence type="predicted"/>
<keyword evidence="1" id="KW-1133">Transmembrane helix</keyword>
<accession>A0ABS3JPA9</accession>
<sequence>MQAFVVKIFLFLGVLRSVFWPSVGFAQAVSGENLVGQADSLYRVGNWADAARTYESAMVAGQPASDPMLLKLANAYEQQGDVAKVLYFLQVYFKRHPDEAVLRKMNDFARANNLTGYETNDLNYFYLFYRQYGVYLLSVMLLLGIYVFSVLLIKSMRHEPTSTQLKTLILVYFVALLTFINLPEGYDAGITNTNQVFLRTEPSAAAPVVATLGKGNKMNILGSTDIWWRVFWNNKLYYVRKDTLWII</sequence>
<reference evidence="3 4" key="1">
    <citation type="submission" date="2021-03" db="EMBL/GenBank/DDBJ databases">
        <title>Fibrella sp. HMF5405 genome sequencing and assembly.</title>
        <authorList>
            <person name="Kang H."/>
            <person name="Kim H."/>
            <person name="Bae S."/>
            <person name="Joh K."/>
        </authorList>
    </citation>
    <scope>NUCLEOTIDE SEQUENCE [LARGE SCALE GENOMIC DNA]</scope>
    <source>
        <strain evidence="3 4">HMF5405</strain>
    </source>
</reference>
<name>A0ABS3JPA9_9BACT</name>
<dbReference type="InterPro" id="IPR011990">
    <property type="entry name" value="TPR-like_helical_dom_sf"/>
</dbReference>
<dbReference type="Pfam" id="PF08239">
    <property type="entry name" value="SH3_3"/>
    <property type="match status" value="1"/>
</dbReference>
<keyword evidence="1" id="KW-0812">Transmembrane</keyword>
<keyword evidence="4" id="KW-1185">Reference proteome</keyword>
<dbReference type="Gene3D" id="2.30.30.40">
    <property type="entry name" value="SH3 Domains"/>
    <property type="match status" value="1"/>
</dbReference>
<comment type="caution">
    <text evidence="3">The sequence shown here is derived from an EMBL/GenBank/DDBJ whole genome shotgun (WGS) entry which is preliminary data.</text>
</comment>
<dbReference type="SUPFAM" id="SSF48452">
    <property type="entry name" value="TPR-like"/>
    <property type="match status" value="1"/>
</dbReference>
<feature type="transmembrane region" description="Helical" evidence="1">
    <location>
        <begin position="165"/>
        <end position="182"/>
    </location>
</feature>
<evidence type="ECO:0000313" key="3">
    <source>
        <dbReference type="EMBL" id="MBO0951044.1"/>
    </source>
</evidence>
<dbReference type="Gene3D" id="1.25.40.10">
    <property type="entry name" value="Tetratricopeptide repeat domain"/>
    <property type="match status" value="1"/>
</dbReference>
<evidence type="ECO:0000259" key="2">
    <source>
        <dbReference type="Pfam" id="PF08239"/>
    </source>
</evidence>
<organism evidence="3 4">
    <name type="scientific">Fibrella forsythiae</name>
    <dbReference type="NCBI Taxonomy" id="2817061"/>
    <lineage>
        <taxon>Bacteria</taxon>
        <taxon>Pseudomonadati</taxon>
        <taxon>Bacteroidota</taxon>
        <taxon>Cytophagia</taxon>
        <taxon>Cytophagales</taxon>
        <taxon>Spirosomataceae</taxon>
        <taxon>Fibrella</taxon>
    </lineage>
</organism>
<gene>
    <name evidence="3" type="ORF">J2I46_20830</name>
</gene>
<dbReference type="Proteomes" id="UP000664628">
    <property type="component" value="Unassembled WGS sequence"/>
</dbReference>
<keyword evidence="1" id="KW-0472">Membrane</keyword>